<dbReference type="RefSeq" id="XP_003286926.1">
    <property type="nucleotide sequence ID" value="XM_003286878.1"/>
</dbReference>
<organism evidence="1 2">
    <name type="scientific">Dictyostelium purpureum</name>
    <name type="common">Slime mold</name>
    <dbReference type="NCBI Taxonomy" id="5786"/>
    <lineage>
        <taxon>Eukaryota</taxon>
        <taxon>Amoebozoa</taxon>
        <taxon>Evosea</taxon>
        <taxon>Eumycetozoa</taxon>
        <taxon>Dictyostelia</taxon>
        <taxon>Dictyosteliales</taxon>
        <taxon>Dictyosteliaceae</taxon>
        <taxon>Dictyostelium</taxon>
    </lineage>
</organism>
<sequence>MNSNTVYSKHSRDTIKDGSSKKASECKRCKATSTVWTMGPDECFLGNPCGQQYEILKDIFNVYKGDIRYLVYIDPLPFVTSTFMTGTSLSIVELKLIINAFSSIIKDQDNIFSFENSGLVFITDGNIFTVKKMEMNL</sequence>
<evidence type="ECO:0000313" key="1">
    <source>
        <dbReference type="EMBL" id="EGC36554.1"/>
    </source>
</evidence>
<evidence type="ECO:0008006" key="3">
    <source>
        <dbReference type="Google" id="ProtNLM"/>
    </source>
</evidence>
<dbReference type="EMBL" id="GL871023">
    <property type="protein sequence ID" value="EGC36554.1"/>
    <property type="molecule type" value="Genomic_DNA"/>
</dbReference>
<accession>F0ZHM2</accession>
<name>F0ZHM2_DICPU</name>
<protein>
    <recommendedName>
        <fullName evidence="3">GATA-type domain-containing protein</fullName>
    </recommendedName>
</protein>
<dbReference type="KEGG" id="dpp:DICPUDRAFT_77788"/>
<gene>
    <name evidence="1" type="ORF">DICPUDRAFT_77788</name>
</gene>
<reference evidence="2" key="1">
    <citation type="journal article" date="2011" name="Genome Biol.">
        <title>Comparative genomics of the social amoebae Dictyostelium discoideum and Dictyostelium purpureum.</title>
        <authorList>
            <consortium name="US DOE Joint Genome Institute (JGI-PGF)"/>
            <person name="Sucgang R."/>
            <person name="Kuo A."/>
            <person name="Tian X."/>
            <person name="Salerno W."/>
            <person name="Parikh A."/>
            <person name="Feasley C.L."/>
            <person name="Dalin E."/>
            <person name="Tu H."/>
            <person name="Huang E."/>
            <person name="Barry K."/>
            <person name="Lindquist E."/>
            <person name="Shapiro H."/>
            <person name="Bruce D."/>
            <person name="Schmutz J."/>
            <person name="Salamov A."/>
            <person name="Fey P."/>
            <person name="Gaudet P."/>
            <person name="Anjard C."/>
            <person name="Babu M.M."/>
            <person name="Basu S."/>
            <person name="Bushmanova Y."/>
            <person name="van der Wel H."/>
            <person name="Katoh-Kurasawa M."/>
            <person name="Dinh C."/>
            <person name="Coutinho P.M."/>
            <person name="Saito T."/>
            <person name="Elias M."/>
            <person name="Schaap P."/>
            <person name="Kay R.R."/>
            <person name="Henrissat B."/>
            <person name="Eichinger L."/>
            <person name="Rivero F."/>
            <person name="Putnam N.H."/>
            <person name="West C.M."/>
            <person name="Loomis W.F."/>
            <person name="Chisholm R.L."/>
            <person name="Shaulsky G."/>
            <person name="Strassmann J.E."/>
            <person name="Queller D.C."/>
            <person name="Kuspa A."/>
            <person name="Grigoriev I.V."/>
        </authorList>
    </citation>
    <scope>NUCLEOTIDE SEQUENCE [LARGE SCALE GENOMIC DNA]</scope>
    <source>
        <strain evidence="2">QSDP1</strain>
    </source>
</reference>
<dbReference type="GeneID" id="10500418"/>
<keyword evidence="2" id="KW-1185">Reference proteome</keyword>
<evidence type="ECO:0000313" key="2">
    <source>
        <dbReference type="Proteomes" id="UP000001064"/>
    </source>
</evidence>
<dbReference type="VEuPathDB" id="AmoebaDB:DICPUDRAFT_77788"/>
<dbReference type="AlphaFoldDB" id="F0ZHM2"/>
<dbReference type="OrthoDB" id="515401at2759"/>
<dbReference type="InParanoid" id="F0ZHM2"/>
<proteinExistence type="predicted"/>
<dbReference type="Proteomes" id="UP000001064">
    <property type="component" value="Unassembled WGS sequence"/>
</dbReference>